<dbReference type="PANTHER" id="PTHR10887">
    <property type="entry name" value="DNA2/NAM7 HELICASE FAMILY"/>
    <property type="match status" value="1"/>
</dbReference>
<dbReference type="GO" id="GO:0003678">
    <property type="term" value="F:DNA helicase activity"/>
    <property type="evidence" value="ECO:0007669"/>
    <property type="project" value="UniProtKB-ARBA"/>
</dbReference>
<feature type="region of interest" description="Disordered" evidence="6">
    <location>
        <begin position="102"/>
        <end position="138"/>
    </location>
</feature>
<dbReference type="GO" id="GO:0006369">
    <property type="term" value="P:termination of RNA polymerase II transcription"/>
    <property type="evidence" value="ECO:0007669"/>
    <property type="project" value="TreeGrafter"/>
</dbReference>
<dbReference type="CDD" id="cd18808">
    <property type="entry name" value="SF1_C_Upf1"/>
    <property type="match status" value="1"/>
</dbReference>
<dbReference type="Gene3D" id="3.40.50.300">
    <property type="entry name" value="P-loop containing nucleotide triphosphate hydrolases"/>
    <property type="match status" value="2"/>
</dbReference>
<gene>
    <name evidence="9" type="ORF">TRICI_004769</name>
</gene>
<dbReference type="GO" id="GO:0005524">
    <property type="term" value="F:ATP binding"/>
    <property type="evidence" value="ECO:0007669"/>
    <property type="project" value="UniProtKB-KW"/>
</dbReference>
<dbReference type="GO" id="GO:0005694">
    <property type="term" value="C:chromosome"/>
    <property type="evidence" value="ECO:0007669"/>
    <property type="project" value="UniProtKB-ARBA"/>
</dbReference>
<dbReference type="AlphaFoldDB" id="A0A642V5U6"/>
<feature type="region of interest" description="Disordered" evidence="6">
    <location>
        <begin position="495"/>
        <end position="718"/>
    </location>
</feature>
<evidence type="ECO:0000259" key="7">
    <source>
        <dbReference type="Pfam" id="PF13086"/>
    </source>
</evidence>
<protein>
    <recommendedName>
        <fullName evidence="11">Helicase ATP-binding domain-containing protein</fullName>
    </recommendedName>
</protein>
<sequence>MTRGFSLIQGSTATAASSAPVNGVATAIEAGKQVLVCAPSNAAVDELVLRLKQGVISSHGRRIEPSVVRLGRSEAINNSVKELTLEELADRAVAEVERTAMEQPNKELREEQTQTVNRRNELRKELEGHDGNGKKLSAEEYNQKDEELRSLNRKIKELGHQLDMQRERVQSAVRKRESERRKIQSEILHKAQVICATLSGSSHTVLSSLQMKFDTVIIDEAAQCIELSALIPLKYGCKQCVMVGDPNQLPPTVLSQAAANLHYEQSLFVRMFNRFRDCVHMLNMQFRMHPAISKFPSKEFYQGKLLDGPRMAELTARPWHSKLFPPYKFFDVRGGQHKQAKETRSLFNRREAEIALEIFSNLIAYDPNLKADQIGVISTYKRQVQVIKDLFRKELGDSIVDRIDFNTIDGFQGQEKDVIILSCVRAQPDAKGVGFLSDTRRMNVAITRARSSLWILGNQQNLVKNPVWARLISDAKARRMFQAAVPGFMDKALKDGSNGALSPDAANSGGSKRESEDKDDDEIQEIFAYSKGPQPGPPSSDSKATTELPPRPQKRPSEGSDLPNPKRVELSKAEPSDPRAALLGGTIPSPLPHVASPSPAAPEGNPPHPTKNGENNNNPNHHGPRPSKKPDYQQYRPNRDKYDQYRPNQHPKKSRVNNLGPRLPGSPHKGQNRGGGNSGNNNNNGPGAPQQPPIKKRKKKPASVFVNNRKPLPPKEND</sequence>
<evidence type="ECO:0000256" key="4">
    <source>
        <dbReference type="ARBA" id="ARBA00022806"/>
    </source>
</evidence>
<proteinExistence type="inferred from homology"/>
<dbReference type="InterPro" id="IPR047187">
    <property type="entry name" value="SF1_C_Upf1"/>
</dbReference>
<dbReference type="EMBL" id="SWFS01000363">
    <property type="protein sequence ID" value="KAA8908494.1"/>
    <property type="molecule type" value="Genomic_DNA"/>
</dbReference>
<dbReference type="Proteomes" id="UP000761534">
    <property type="component" value="Unassembled WGS sequence"/>
</dbReference>
<dbReference type="OrthoDB" id="6513042at2759"/>
<feature type="compositionally biased region" description="Basic and acidic residues" evidence="6">
    <location>
        <begin position="564"/>
        <end position="577"/>
    </location>
</feature>
<evidence type="ECO:0000313" key="9">
    <source>
        <dbReference type="EMBL" id="KAA8908494.1"/>
    </source>
</evidence>
<organism evidence="9 10">
    <name type="scientific">Trichomonascus ciferrii</name>
    <dbReference type="NCBI Taxonomy" id="44093"/>
    <lineage>
        <taxon>Eukaryota</taxon>
        <taxon>Fungi</taxon>
        <taxon>Dikarya</taxon>
        <taxon>Ascomycota</taxon>
        <taxon>Saccharomycotina</taxon>
        <taxon>Dipodascomycetes</taxon>
        <taxon>Dipodascales</taxon>
        <taxon>Trichomonascaceae</taxon>
        <taxon>Trichomonascus</taxon>
        <taxon>Trichomonascus ciferrii complex</taxon>
    </lineage>
</organism>
<keyword evidence="3" id="KW-0378">Hydrolase</keyword>
<dbReference type="Pfam" id="PF13087">
    <property type="entry name" value="AAA_12"/>
    <property type="match status" value="1"/>
</dbReference>
<comment type="similarity">
    <text evidence="1">Belongs to the DNA2/NAM7 helicase family.</text>
</comment>
<dbReference type="GO" id="GO:0016604">
    <property type="term" value="C:nuclear body"/>
    <property type="evidence" value="ECO:0007669"/>
    <property type="project" value="TreeGrafter"/>
</dbReference>
<dbReference type="GO" id="GO:0016787">
    <property type="term" value="F:hydrolase activity"/>
    <property type="evidence" value="ECO:0007669"/>
    <property type="project" value="UniProtKB-KW"/>
</dbReference>
<feature type="domain" description="DNA2/NAM7 helicase-like C-terminal" evidence="8">
    <location>
        <begin position="263"/>
        <end position="459"/>
    </location>
</feature>
<dbReference type="FunFam" id="3.40.50.300:FF:000326">
    <property type="entry name" value="P-loop containing nucleoside triphosphate hydrolase"/>
    <property type="match status" value="1"/>
</dbReference>
<dbReference type="SUPFAM" id="SSF52540">
    <property type="entry name" value="P-loop containing nucleoside triphosphate hydrolases"/>
    <property type="match status" value="1"/>
</dbReference>
<dbReference type="GO" id="GO:0001147">
    <property type="term" value="F:transcription termination site sequence-specific DNA binding"/>
    <property type="evidence" value="ECO:0007669"/>
    <property type="project" value="TreeGrafter"/>
</dbReference>
<keyword evidence="2" id="KW-0547">Nucleotide-binding</keyword>
<keyword evidence="4" id="KW-0347">Helicase</keyword>
<keyword evidence="10" id="KW-1185">Reference proteome</keyword>
<evidence type="ECO:0000256" key="2">
    <source>
        <dbReference type="ARBA" id="ARBA00022741"/>
    </source>
</evidence>
<feature type="compositionally biased region" description="Low complexity" evidence="6">
    <location>
        <begin position="679"/>
        <end position="688"/>
    </location>
</feature>
<evidence type="ECO:0000256" key="3">
    <source>
        <dbReference type="ARBA" id="ARBA00022801"/>
    </source>
</evidence>
<evidence type="ECO:0000256" key="6">
    <source>
        <dbReference type="SAM" id="MobiDB-lite"/>
    </source>
</evidence>
<evidence type="ECO:0000313" key="10">
    <source>
        <dbReference type="Proteomes" id="UP000761534"/>
    </source>
</evidence>
<dbReference type="CDD" id="cd18042">
    <property type="entry name" value="DEXXQc_SETX"/>
    <property type="match status" value="1"/>
</dbReference>
<evidence type="ECO:0000259" key="8">
    <source>
        <dbReference type="Pfam" id="PF13087"/>
    </source>
</evidence>
<dbReference type="InterPro" id="IPR045055">
    <property type="entry name" value="DNA2/NAM7-like"/>
</dbReference>
<dbReference type="InterPro" id="IPR041679">
    <property type="entry name" value="DNA2/NAM7-like_C"/>
</dbReference>
<keyword evidence="5" id="KW-0067">ATP-binding</keyword>
<dbReference type="InterPro" id="IPR041677">
    <property type="entry name" value="DNA2/NAM7_AAA_11"/>
</dbReference>
<dbReference type="VEuPathDB" id="FungiDB:TRICI_004769"/>
<reference evidence="9" key="1">
    <citation type="journal article" date="2019" name="G3 (Bethesda)">
        <title>Genome Assemblies of Two Rare Opportunistic Yeast Pathogens: Diutina rugosa (syn. Candida rugosa) and Trichomonascus ciferrii (syn. Candida ciferrii).</title>
        <authorList>
            <person name="Mixao V."/>
            <person name="Saus E."/>
            <person name="Hansen A.P."/>
            <person name="Lass-Florl C."/>
            <person name="Gabaldon T."/>
        </authorList>
    </citation>
    <scope>NUCLEOTIDE SEQUENCE</scope>
    <source>
        <strain evidence="9">CBS 4856</strain>
    </source>
</reference>
<evidence type="ECO:0000256" key="1">
    <source>
        <dbReference type="ARBA" id="ARBA00007913"/>
    </source>
</evidence>
<feature type="domain" description="DNA2/NAM7 helicase helicase" evidence="7">
    <location>
        <begin position="5"/>
        <end position="256"/>
    </location>
</feature>
<evidence type="ECO:0000256" key="5">
    <source>
        <dbReference type="ARBA" id="ARBA00022840"/>
    </source>
</evidence>
<dbReference type="PANTHER" id="PTHR10887:SF495">
    <property type="entry name" value="HELICASE SENATAXIN ISOFORM X1-RELATED"/>
    <property type="match status" value="1"/>
</dbReference>
<accession>A0A642V5U6</accession>
<feature type="compositionally biased region" description="Low complexity" evidence="6">
    <location>
        <begin position="612"/>
        <end position="621"/>
    </location>
</feature>
<name>A0A642V5U6_9ASCO</name>
<dbReference type="Pfam" id="PF13086">
    <property type="entry name" value="AAA_11"/>
    <property type="match status" value="1"/>
</dbReference>
<comment type="caution">
    <text evidence="9">The sequence shown here is derived from an EMBL/GenBank/DDBJ whole genome shotgun (WGS) entry which is preliminary data.</text>
</comment>
<evidence type="ECO:0008006" key="11">
    <source>
        <dbReference type="Google" id="ProtNLM"/>
    </source>
</evidence>
<dbReference type="InterPro" id="IPR027417">
    <property type="entry name" value="P-loop_NTPase"/>
</dbReference>